<dbReference type="Proteomes" id="UP001497516">
    <property type="component" value="Chromosome 6"/>
</dbReference>
<gene>
    <name evidence="2" type="ORF">LTRI10_LOCUS36733</name>
</gene>
<keyword evidence="1" id="KW-0472">Membrane</keyword>
<reference evidence="2 3" key="1">
    <citation type="submission" date="2024-04" db="EMBL/GenBank/DDBJ databases">
        <authorList>
            <person name="Fracassetti M."/>
        </authorList>
    </citation>
    <scope>NUCLEOTIDE SEQUENCE [LARGE SCALE GENOMIC DNA]</scope>
</reference>
<dbReference type="AlphaFoldDB" id="A0AAV2FDL7"/>
<evidence type="ECO:0000313" key="2">
    <source>
        <dbReference type="EMBL" id="CAL1396360.1"/>
    </source>
</evidence>
<keyword evidence="1" id="KW-0812">Transmembrane</keyword>
<keyword evidence="1" id="KW-1133">Transmembrane helix</keyword>
<organism evidence="2 3">
    <name type="scientific">Linum trigynum</name>
    <dbReference type="NCBI Taxonomy" id="586398"/>
    <lineage>
        <taxon>Eukaryota</taxon>
        <taxon>Viridiplantae</taxon>
        <taxon>Streptophyta</taxon>
        <taxon>Embryophyta</taxon>
        <taxon>Tracheophyta</taxon>
        <taxon>Spermatophyta</taxon>
        <taxon>Magnoliopsida</taxon>
        <taxon>eudicotyledons</taxon>
        <taxon>Gunneridae</taxon>
        <taxon>Pentapetalae</taxon>
        <taxon>rosids</taxon>
        <taxon>fabids</taxon>
        <taxon>Malpighiales</taxon>
        <taxon>Linaceae</taxon>
        <taxon>Linum</taxon>
    </lineage>
</organism>
<feature type="transmembrane region" description="Helical" evidence="1">
    <location>
        <begin position="89"/>
        <end position="111"/>
    </location>
</feature>
<sequence length="117" mass="13126">MLSIFGRRRWCWWSSAADVFLWPSTGGHVPWPSMGALERGRRRVMAVGGRDSGRLEEMEGEVKTIETREAVGVGERPLGSRRDCRWGRLVVVAIAAAVVSPLCCCFEHFFIPFLGVF</sequence>
<proteinExistence type="predicted"/>
<protein>
    <submittedName>
        <fullName evidence="2">Uncharacterized protein</fullName>
    </submittedName>
</protein>
<accession>A0AAV2FDL7</accession>
<keyword evidence="3" id="KW-1185">Reference proteome</keyword>
<name>A0AAV2FDL7_9ROSI</name>
<evidence type="ECO:0000313" key="3">
    <source>
        <dbReference type="Proteomes" id="UP001497516"/>
    </source>
</evidence>
<evidence type="ECO:0000256" key="1">
    <source>
        <dbReference type="SAM" id="Phobius"/>
    </source>
</evidence>
<dbReference type="EMBL" id="OZ034819">
    <property type="protein sequence ID" value="CAL1396360.1"/>
    <property type="molecule type" value="Genomic_DNA"/>
</dbReference>